<name>A0AAE0KS47_9CHLO</name>
<proteinExistence type="predicted"/>
<comment type="caution">
    <text evidence="1">The sequence shown here is derived from an EMBL/GenBank/DDBJ whole genome shotgun (WGS) entry which is preliminary data.</text>
</comment>
<evidence type="ECO:0000313" key="2">
    <source>
        <dbReference type="Proteomes" id="UP001190700"/>
    </source>
</evidence>
<dbReference type="AlphaFoldDB" id="A0AAE0KS47"/>
<dbReference type="Proteomes" id="UP001190700">
    <property type="component" value="Unassembled WGS sequence"/>
</dbReference>
<accession>A0AAE0KS47</accession>
<dbReference type="EMBL" id="LGRX02019318">
    <property type="protein sequence ID" value="KAK3258708.1"/>
    <property type="molecule type" value="Genomic_DNA"/>
</dbReference>
<keyword evidence="2" id="KW-1185">Reference proteome</keyword>
<gene>
    <name evidence="1" type="ORF">CYMTET_32259</name>
</gene>
<organism evidence="1 2">
    <name type="scientific">Cymbomonas tetramitiformis</name>
    <dbReference type="NCBI Taxonomy" id="36881"/>
    <lineage>
        <taxon>Eukaryota</taxon>
        <taxon>Viridiplantae</taxon>
        <taxon>Chlorophyta</taxon>
        <taxon>Pyramimonadophyceae</taxon>
        <taxon>Pyramimonadales</taxon>
        <taxon>Pyramimonadaceae</taxon>
        <taxon>Cymbomonas</taxon>
    </lineage>
</organism>
<evidence type="ECO:0000313" key="1">
    <source>
        <dbReference type="EMBL" id="KAK3258708.1"/>
    </source>
</evidence>
<protein>
    <submittedName>
        <fullName evidence="1">Uncharacterized protein</fullName>
    </submittedName>
</protein>
<sequence length="503" mass="52168">MRLVAVPPCAGAGADGQMALMARAACVTSVWIWVVTSRDAFCMGTGNPRLAPTYYALVTSGPSCSAARSDCEGIYYQEECERAAIELQLSDTSTGSATKVYSNVFGCSYKIAASGSLLYNYYANSGTQCSDSDQCLCKCSGGTVAPTAPTSYAIVTSGASCSATRSDCDTIHYREDCNSAAQALVLNDQNSGSSVNVHNLPAGCSFTLGSSGTLTHNYRFDSSTACSASKQCVCKCSGTVASSGTWQAISTSLACETNRAGADGQMALMARAACVTSVWIWVVTSRDAFCMGTGNPRLAPTYYALVTSGPSCSAARSDCEGIYYQEECERAAIELQLSDTSTGSATKVYSNVFGCSYKIAASGSLLYNYYANSGTQCSDSDQCLCKCSGGTVAPTAPTSYAIVTSGASCSATRSDCDTIHYREDCNSAAQALVLNDQNSGSSVTVHNLPAGCSFTLGSSGTLTHNYRFDSSTACSASKQCVCKCSGTVASSGRAKSTDTAWDA</sequence>
<reference evidence="1 2" key="1">
    <citation type="journal article" date="2015" name="Genome Biol. Evol.">
        <title>Comparative Genomics of a Bacterivorous Green Alga Reveals Evolutionary Causalities and Consequences of Phago-Mixotrophic Mode of Nutrition.</title>
        <authorList>
            <person name="Burns J.A."/>
            <person name="Paasch A."/>
            <person name="Narechania A."/>
            <person name="Kim E."/>
        </authorList>
    </citation>
    <scope>NUCLEOTIDE SEQUENCE [LARGE SCALE GENOMIC DNA]</scope>
    <source>
        <strain evidence="1 2">PLY_AMNH</strain>
    </source>
</reference>